<feature type="repeat" description="PPR" evidence="2">
    <location>
        <begin position="863"/>
        <end position="897"/>
    </location>
</feature>
<dbReference type="PROSITE" id="PS51375">
    <property type="entry name" value="PPR"/>
    <property type="match status" value="18"/>
</dbReference>
<accession>A0A1U7ZSH5</accession>
<feature type="repeat" description="PPR" evidence="2">
    <location>
        <begin position="532"/>
        <end position="566"/>
    </location>
</feature>
<protein>
    <submittedName>
        <fullName evidence="4 5">Pentatricopeptide repeat-containing protein At1g06710, mitochondrial</fullName>
    </submittedName>
</protein>
<dbReference type="NCBIfam" id="TIGR00756">
    <property type="entry name" value="PPR"/>
    <property type="match status" value="16"/>
</dbReference>
<dbReference type="Gene3D" id="1.25.40.10">
    <property type="entry name" value="Tetratricopeptide repeat domain"/>
    <property type="match status" value="8"/>
</dbReference>
<feature type="repeat" description="PPR" evidence="2">
    <location>
        <begin position="567"/>
        <end position="601"/>
    </location>
</feature>
<evidence type="ECO:0000256" key="1">
    <source>
        <dbReference type="ARBA" id="ARBA00022737"/>
    </source>
</evidence>
<evidence type="ECO:0000313" key="4">
    <source>
        <dbReference type="RefSeq" id="XP_010256457.1"/>
    </source>
</evidence>
<feature type="repeat" description="PPR" evidence="2">
    <location>
        <begin position="898"/>
        <end position="928"/>
    </location>
</feature>
<dbReference type="InterPro" id="IPR002885">
    <property type="entry name" value="PPR_rpt"/>
</dbReference>
<dbReference type="Proteomes" id="UP000189703">
    <property type="component" value="Unplaced"/>
</dbReference>
<dbReference type="Pfam" id="PF13041">
    <property type="entry name" value="PPR_2"/>
    <property type="match status" value="6"/>
</dbReference>
<dbReference type="AlphaFoldDB" id="A0A1U7ZSH5"/>
<dbReference type="RefSeq" id="XP_010256457.1">
    <property type="nucleotide sequence ID" value="XM_010258155.2"/>
</dbReference>
<feature type="repeat" description="PPR" evidence="2">
    <location>
        <begin position="793"/>
        <end position="827"/>
    </location>
</feature>
<dbReference type="eggNOG" id="KOG4197">
    <property type="taxonomic scope" value="Eukaryota"/>
</dbReference>
<feature type="repeat" description="PPR" evidence="2">
    <location>
        <begin position="828"/>
        <end position="862"/>
    </location>
</feature>
<feature type="repeat" description="PPR" evidence="2">
    <location>
        <begin position="456"/>
        <end position="490"/>
    </location>
</feature>
<name>A0A1U7ZSH5_NELNU</name>
<dbReference type="STRING" id="4432.A0A1U7ZSH5"/>
<feature type="repeat" description="PPR" evidence="2">
    <location>
        <begin position="723"/>
        <end position="757"/>
    </location>
</feature>
<feature type="repeat" description="PPR" evidence="2">
    <location>
        <begin position="319"/>
        <end position="353"/>
    </location>
</feature>
<dbReference type="SUPFAM" id="SSF81901">
    <property type="entry name" value="HCP-like"/>
    <property type="match status" value="1"/>
</dbReference>
<dbReference type="OrthoDB" id="185373at2759"/>
<dbReference type="PANTHER" id="PTHR47934">
    <property type="entry name" value="PENTATRICOPEPTIDE REPEAT-CONTAINING PROTEIN PET309, MITOCHONDRIAL"/>
    <property type="match status" value="1"/>
</dbReference>
<dbReference type="OMA" id="FKIICEM"/>
<keyword evidence="1" id="KW-0677">Repeat</keyword>
<keyword evidence="3" id="KW-1185">Reference proteome</keyword>
<evidence type="ECO:0000256" key="2">
    <source>
        <dbReference type="PROSITE-ProRule" id="PRU00708"/>
    </source>
</evidence>
<dbReference type="Pfam" id="PF01535">
    <property type="entry name" value="PPR"/>
    <property type="match status" value="5"/>
</dbReference>
<evidence type="ECO:0000313" key="6">
    <source>
        <dbReference type="RefSeq" id="XP_019053241.1"/>
    </source>
</evidence>
<dbReference type="KEGG" id="nnu:104596838"/>
<gene>
    <name evidence="4 5 6" type="primary">LOC104596838</name>
</gene>
<evidence type="ECO:0000313" key="5">
    <source>
        <dbReference type="RefSeq" id="XP_019053240.1"/>
    </source>
</evidence>
<dbReference type="Pfam" id="PF12854">
    <property type="entry name" value="PPR_1"/>
    <property type="match status" value="3"/>
</dbReference>
<dbReference type="GeneID" id="104596838"/>
<evidence type="ECO:0000313" key="3">
    <source>
        <dbReference type="Proteomes" id="UP000189703"/>
    </source>
</evidence>
<feature type="repeat" description="PPR" evidence="2">
    <location>
        <begin position="637"/>
        <end position="671"/>
    </location>
</feature>
<feature type="repeat" description="PPR" evidence="2">
    <location>
        <begin position="386"/>
        <end position="420"/>
    </location>
</feature>
<dbReference type="PANTHER" id="PTHR47934:SF28">
    <property type="entry name" value="OS04G0488500 PROTEIN"/>
    <property type="match status" value="1"/>
</dbReference>
<proteinExistence type="predicted"/>
<dbReference type="InterPro" id="IPR051114">
    <property type="entry name" value="Mito_RNA_Proc_CCM1"/>
</dbReference>
<reference evidence="4 5" key="1">
    <citation type="submission" date="2025-04" db="UniProtKB">
        <authorList>
            <consortium name="RefSeq"/>
        </authorList>
    </citation>
    <scope>IDENTIFICATION</scope>
</reference>
<feature type="repeat" description="PPR" evidence="2">
    <location>
        <begin position="284"/>
        <end position="318"/>
    </location>
</feature>
<dbReference type="RefSeq" id="XP_019053240.1">
    <property type="nucleotide sequence ID" value="XM_019197695.1"/>
</dbReference>
<sequence length="1083" mass="122336">MNEPPNPKQVFASPSSNGAPILRYTQAPPNFNFKSFCSFADFYFSRKTLGSAASQAPRRFRSRGSMSWRGAKIILSHSLATVASLKSDTSLRPKFLMVSCLPSFNNSRVNFLNSSSRGISSSSQDDLDGLIDPNFSLPDNGLYLAPEKPREETSVSTEDFAFLHDTVLECDASRKSLDSGKFSDEAIMISREINNNGDNLGDKTHRFLRQFRGKLNNSLVIEVLRLVNSPDLGVKFFIWAGRQIGYSHSMSVYNALLDTFRFDKNSRVPERFLREIRDDDKETLGNLLNVLIRKCCRNGFWNAALEELGRLKDFGYKPSKSTYNALVQVLLKADRLDSACLLYREMSDLGFNMDLFTLGCFAHQLCKAGRWREALGIIEKEEFVPDTIIYTNMISGLCAASLFEEAMDLLHRMRSNSCIPNVITYRTLLTGCLRKGQLGRCKRILSMMITEACYPSRSIFNSLVHAYCRSGDYAYAYKLLKKMVDCHFQPGYVVYNILIGGICGNEELPMSEMLELAEKVYAEMLDAGIVLNKINVGHFARCLCGFGKFDKAFSVIREMMTKGFIPDTSTYSKVIDFLCQASKFEKAFLLFQEMRQNKVVPDVFTYTILIDSFCKAGLIEQSQKWFDEMVSVGCAPNVVTYTALIHSYLKAKRVSNANELFERMLSEGCTPNVVTYTVLIDGHCKVGDIEKACQIYSRIRGNSNTQDVDMYFKGDGSNLTEPNVFTYGALIDGLCKAHKVHEASELLDAMSVVGCEPNQIVYDALIDGFCKVGKLDEAQEVFTKMSEHGYNPSVYTYNSLIDRLFKDKRLDLALKVLSKMLENNCPPNVVTYTEMIDGLCKVGKTDEAYKLLMLMEEKGCHPNVVTYTAMIDGLGKVGKIDMCLELLRQMNINGCAPNFITYRVLINHCCAAGLLDESHKLLEEMKQTYWPRYVLGYHKVIEGFSRDFLISIDLLDEIVEYDNVPIIPTYRILIDSFCKAGRLDVALELHREILTSSVLSAADKNIYSTLIESLSMACKVEKAFELYGDMARRGYIPELTVFLYLIKGLIKVNKWDEALQLLDSICHMEISWHSREDSACRDS</sequence>
<feature type="repeat" description="PPR" evidence="2">
    <location>
        <begin position="1003"/>
        <end position="1037"/>
    </location>
</feature>
<organism evidence="3 4">
    <name type="scientific">Nelumbo nucifera</name>
    <name type="common">Sacred lotus</name>
    <dbReference type="NCBI Taxonomy" id="4432"/>
    <lineage>
        <taxon>Eukaryota</taxon>
        <taxon>Viridiplantae</taxon>
        <taxon>Streptophyta</taxon>
        <taxon>Embryophyta</taxon>
        <taxon>Tracheophyta</taxon>
        <taxon>Spermatophyta</taxon>
        <taxon>Magnoliopsida</taxon>
        <taxon>Proteales</taxon>
        <taxon>Nelumbonaceae</taxon>
        <taxon>Nelumbo</taxon>
    </lineage>
</organism>
<feature type="repeat" description="PPR" evidence="2">
    <location>
        <begin position="966"/>
        <end position="1000"/>
    </location>
</feature>
<dbReference type="InterPro" id="IPR011990">
    <property type="entry name" value="TPR-like_helical_dom_sf"/>
</dbReference>
<feature type="repeat" description="PPR" evidence="2">
    <location>
        <begin position="758"/>
        <end position="792"/>
    </location>
</feature>
<feature type="repeat" description="PPR" evidence="2">
    <location>
        <begin position="602"/>
        <end position="636"/>
    </location>
</feature>
<feature type="repeat" description="PPR" evidence="2">
    <location>
        <begin position="421"/>
        <end position="455"/>
    </location>
</feature>
<feature type="repeat" description="PPR" evidence="2">
    <location>
        <begin position="672"/>
        <end position="706"/>
    </location>
</feature>
<dbReference type="RefSeq" id="XP_019053241.1">
    <property type="nucleotide sequence ID" value="XM_019197696.1"/>
</dbReference>